<reference evidence="2 3" key="1">
    <citation type="submission" date="2024-01" db="EMBL/GenBank/DDBJ databases">
        <title>The genomes of 5 underutilized Papilionoideae crops provide insights into root nodulation and disease resistanc.</title>
        <authorList>
            <person name="Yuan L."/>
        </authorList>
    </citation>
    <scope>NUCLEOTIDE SEQUENCE [LARGE SCALE GENOMIC DNA]</scope>
    <source>
        <strain evidence="2">ZHUSHIDOU_FW_LH</strain>
        <tissue evidence="2">Leaf</tissue>
    </source>
</reference>
<gene>
    <name evidence="2" type="ORF">RIF29_07324</name>
</gene>
<dbReference type="AlphaFoldDB" id="A0AAN9J4D0"/>
<protein>
    <submittedName>
        <fullName evidence="2">Uncharacterized protein</fullName>
    </submittedName>
</protein>
<sequence length="123" mass="13171">MCTITGLQSYSNQPCVGNCFLVPTINILAKILQRFNLSDFTNSERQFRYCKTITFSSSSQGLTLSHAPPQSPAPPTPPKPLPSPSSVVISSLSSSSSTSVYIPPPKSTISHGSISSENVSYFV</sequence>
<accession>A0AAN9J4D0</accession>
<name>A0AAN9J4D0_CROPI</name>
<feature type="compositionally biased region" description="Low complexity" evidence="1">
    <location>
        <begin position="84"/>
        <end position="101"/>
    </location>
</feature>
<proteinExistence type="predicted"/>
<feature type="compositionally biased region" description="Pro residues" evidence="1">
    <location>
        <begin position="69"/>
        <end position="83"/>
    </location>
</feature>
<organism evidence="2 3">
    <name type="scientific">Crotalaria pallida</name>
    <name type="common">Smooth rattlebox</name>
    <name type="synonym">Crotalaria striata</name>
    <dbReference type="NCBI Taxonomy" id="3830"/>
    <lineage>
        <taxon>Eukaryota</taxon>
        <taxon>Viridiplantae</taxon>
        <taxon>Streptophyta</taxon>
        <taxon>Embryophyta</taxon>
        <taxon>Tracheophyta</taxon>
        <taxon>Spermatophyta</taxon>
        <taxon>Magnoliopsida</taxon>
        <taxon>eudicotyledons</taxon>
        <taxon>Gunneridae</taxon>
        <taxon>Pentapetalae</taxon>
        <taxon>rosids</taxon>
        <taxon>fabids</taxon>
        <taxon>Fabales</taxon>
        <taxon>Fabaceae</taxon>
        <taxon>Papilionoideae</taxon>
        <taxon>50 kb inversion clade</taxon>
        <taxon>genistoids sensu lato</taxon>
        <taxon>core genistoids</taxon>
        <taxon>Crotalarieae</taxon>
        <taxon>Crotalaria</taxon>
    </lineage>
</organism>
<feature type="compositionally biased region" description="Polar residues" evidence="1">
    <location>
        <begin position="107"/>
        <end position="123"/>
    </location>
</feature>
<evidence type="ECO:0000256" key="1">
    <source>
        <dbReference type="SAM" id="MobiDB-lite"/>
    </source>
</evidence>
<comment type="caution">
    <text evidence="2">The sequence shown here is derived from an EMBL/GenBank/DDBJ whole genome shotgun (WGS) entry which is preliminary data.</text>
</comment>
<feature type="region of interest" description="Disordered" evidence="1">
    <location>
        <begin position="58"/>
        <end position="123"/>
    </location>
</feature>
<dbReference type="Proteomes" id="UP001372338">
    <property type="component" value="Unassembled WGS sequence"/>
</dbReference>
<evidence type="ECO:0000313" key="2">
    <source>
        <dbReference type="EMBL" id="KAK7291847.1"/>
    </source>
</evidence>
<keyword evidence="3" id="KW-1185">Reference proteome</keyword>
<dbReference type="EMBL" id="JAYWIO010000001">
    <property type="protein sequence ID" value="KAK7291847.1"/>
    <property type="molecule type" value="Genomic_DNA"/>
</dbReference>
<evidence type="ECO:0000313" key="3">
    <source>
        <dbReference type="Proteomes" id="UP001372338"/>
    </source>
</evidence>